<comment type="caution">
    <text evidence="1">The sequence shown here is derived from an EMBL/GenBank/DDBJ whole genome shotgun (WGS) entry which is preliminary data.</text>
</comment>
<gene>
    <name evidence="1" type="ORF">M9458_054821</name>
</gene>
<organism evidence="1 2">
    <name type="scientific">Cirrhinus mrigala</name>
    <name type="common">Mrigala</name>
    <dbReference type="NCBI Taxonomy" id="683832"/>
    <lineage>
        <taxon>Eukaryota</taxon>
        <taxon>Metazoa</taxon>
        <taxon>Chordata</taxon>
        <taxon>Craniata</taxon>
        <taxon>Vertebrata</taxon>
        <taxon>Euteleostomi</taxon>
        <taxon>Actinopterygii</taxon>
        <taxon>Neopterygii</taxon>
        <taxon>Teleostei</taxon>
        <taxon>Ostariophysi</taxon>
        <taxon>Cypriniformes</taxon>
        <taxon>Cyprinidae</taxon>
        <taxon>Labeoninae</taxon>
        <taxon>Labeonini</taxon>
        <taxon>Cirrhinus</taxon>
    </lineage>
</organism>
<dbReference type="Proteomes" id="UP001529510">
    <property type="component" value="Unassembled WGS sequence"/>
</dbReference>
<protein>
    <submittedName>
        <fullName evidence="1">Uncharacterized protein</fullName>
    </submittedName>
</protein>
<feature type="non-terminal residue" evidence="1">
    <location>
        <position position="91"/>
    </location>
</feature>
<dbReference type="AlphaFoldDB" id="A0ABD0MJS0"/>
<feature type="non-terminal residue" evidence="1">
    <location>
        <position position="1"/>
    </location>
</feature>
<name>A0ABD0MJS0_CIRMR</name>
<reference evidence="1 2" key="1">
    <citation type="submission" date="2024-05" db="EMBL/GenBank/DDBJ databases">
        <title>Genome sequencing and assembly of Indian major carp, Cirrhinus mrigala (Hamilton, 1822).</title>
        <authorList>
            <person name="Mohindra V."/>
            <person name="Chowdhury L.M."/>
            <person name="Lal K."/>
            <person name="Jena J.K."/>
        </authorList>
    </citation>
    <scope>NUCLEOTIDE SEQUENCE [LARGE SCALE GENOMIC DNA]</scope>
    <source>
        <strain evidence="1">CM1030</strain>
        <tissue evidence="1">Blood</tissue>
    </source>
</reference>
<proteinExistence type="predicted"/>
<accession>A0ABD0MJS0</accession>
<keyword evidence="2" id="KW-1185">Reference proteome</keyword>
<evidence type="ECO:0000313" key="2">
    <source>
        <dbReference type="Proteomes" id="UP001529510"/>
    </source>
</evidence>
<evidence type="ECO:0000313" key="1">
    <source>
        <dbReference type="EMBL" id="KAL0149875.1"/>
    </source>
</evidence>
<sequence>TSPPPSPPVFKISTWNRFAPLHETERAAVIVRDSIIRHIPAILKDDESIGVIVLHAGVNDIKLRQTEILKRDFSSLIETVCSTLLTTRIIV</sequence>
<dbReference type="EMBL" id="JAMKFB020000321">
    <property type="protein sequence ID" value="KAL0149875.1"/>
    <property type="molecule type" value="Genomic_DNA"/>
</dbReference>